<keyword evidence="4 6" id="KW-0479">Metal-binding</keyword>
<protein>
    <recommendedName>
        <fullName evidence="6 7">Methionine aminopeptidase</fullName>
        <shortName evidence="6">MAP</shortName>
        <shortName evidence="6">MetAP</shortName>
        <ecNumber evidence="6 7">3.4.11.18</ecNumber>
    </recommendedName>
    <alternativeName>
        <fullName evidence="6">Peptidase M</fullName>
    </alternativeName>
</protein>
<feature type="binding site" evidence="6">
    <location>
        <position position="117"/>
    </location>
    <ligand>
        <name>a divalent metal cation</name>
        <dbReference type="ChEBI" id="CHEBI:60240"/>
        <label>2</label>
        <note>catalytic</note>
    </ligand>
</feature>
<feature type="domain" description="Peptidase M24" evidence="8">
    <location>
        <begin position="18"/>
        <end position="252"/>
    </location>
</feature>
<dbReference type="CDD" id="cd01086">
    <property type="entry name" value="MetAP1"/>
    <property type="match status" value="1"/>
</dbReference>
<keyword evidence="10" id="KW-1185">Reference proteome</keyword>
<dbReference type="HAMAP" id="MF_01974">
    <property type="entry name" value="MetAP_1"/>
    <property type="match status" value="1"/>
</dbReference>
<evidence type="ECO:0000256" key="2">
    <source>
        <dbReference type="ARBA" id="ARBA00022438"/>
    </source>
</evidence>
<dbReference type="Pfam" id="PF00557">
    <property type="entry name" value="Peptidase_M24"/>
    <property type="match status" value="1"/>
</dbReference>
<dbReference type="EC" id="3.4.11.18" evidence="6 7"/>
<dbReference type="GO" id="GO:0006508">
    <property type="term" value="P:proteolysis"/>
    <property type="evidence" value="ECO:0007669"/>
    <property type="project" value="UniProtKB-KW"/>
</dbReference>
<evidence type="ECO:0000256" key="4">
    <source>
        <dbReference type="ARBA" id="ARBA00022723"/>
    </source>
</evidence>
<feature type="binding site" evidence="6">
    <location>
        <position position="246"/>
    </location>
    <ligand>
        <name>a divalent metal cation</name>
        <dbReference type="ChEBI" id="CHEBI:60240"/>
        <label>2</label>
        <note>catalytic</note>
    </ligand>
</feature>
<evidence type="ECO:0000256" key="1">
    <source>
        <dbReference type="ARBA" id="ARBA00002521"/>
    </source>
</evidence>
<keyword evidence="2 6" id="KW-0031">Aminopeptidase</keyword>
<dbReference type="GO" id="GO:0005829">
    <property type="term" value="C:cytosol"/>
    <property type="evidence" value="ECO:0007669"/>
    <property type="project" value="TreeGrafter"/>
</dbReference>
<dbReference type="GO" id="GO:0046872">
    <property type="term" value="F:metal ion binding"/>
    <property type="evidence" value="ECO:0007669"/>
    <property type="project" value="UniProtKB-UniRule"/>
</dbReference>
<evidence type="ECO:0000256" key="5">
    <source>
        <dbReference type="ARBA" id="ARBA00022801"/>
    </source>
</evidence>
<dbReference type="OrthoDB" id="9802055at2"/>
<comment type="similarity">
    <text evidence="6">Belongs to the peptidase M24A family. Methionine aminopeptidase type 1 subfamily.</text>
</comment>
<feature type="binding site" evidence="6">
    <location>
        <position position="182"/>
    </location>
    <ligand>
        <name>a divalent metal cation</name>
        <dbReference type="ChEBI" id="CHEBI:60240"/>
        <label>2</label>
        <note>catalytic</note>
    </ligand>
</feature>
<feature type="binding site" evidence="6">
    <location>
        <position position="117"/>
    </location>
    <ligand>
        <name>a divalent metal cation</name>
        <dbReference type="ChEBI" id="CHEBI:60240"/>
        <label>1</label>
    </ligand>
</feature>
<organism evidence="9 10">
    <name type="scientific">Propionicimonas paludicola</name>
    <dbReference type="NCBI Taxonomy" id="185243"/>
    <lineage>
        <taxon>Bacteria</taxon>
        <taxon>Bacillati</taxon>
        <taxon>Actinomycetota</taxon>
        <taxon>Actinomycetes</taxon>
        <taxon>Propionibacteriales</taxon>
        <taxon>Nocardioidaceae</taxon>
        <taxon>Propionicimonas</taxon>
    </lineage>
</organism>
<dbReference type="InterPro" id="IPR002467">
    <property type="entry name" value="Pept_M24A_MAP1"/>
</dbReference>
<comment type="catalytic activity">
    <reaction evidence="6 7">
        <text>Release of N-terminal amino acids, preferentially methionine, from peptides and arylamides.</text>
        <dbReference type="EC" id="3.4.11.18"/>
    </reaction>
</comment>
<keyword evidence="5 6" id="KW-0378">Hydrolase</keyword>
<comment type="function">
    <text evidence="1 6">Removes the N-terminal methionine from nascent proteins. The N-terminal methionine is often cleaved when the second residue in the primary sequence is small and uncharged (Met-Ala-, Cys, Gly, Pro, Ser, Thr, or Val). Requires deformylation of the N(alpha)-formylated initiator methionine before it can be hydrolyzed.</text>
</comment>
<dbReference type="Gene3D" id="3.90.230.10">
    <property type="entry name" value="Creatinase/methionine aminopeptidase superfamily"/>
    <property type="match status" value="1"/>
</dbReference>
<evidence type="ECO:0000259" key="8">
    <source>
        <dbReference type="Pfam" id="PF00557"/>
    </source>
</evidence>
<feature type="binding site" evidence="6">
    <location>
        <position position="246"/>
    </location>
    <ligand>
        <name>a divalent metal cation</name>
        <dbReference type="ChEBI" id="CHEBI:60240"/>
        <label>1</label>
    </ligand>
</feature>
<dbReference type="AlphaFoldDB" id="A0A2A9CTL6"/>
<dbReference type="InterPro" id="IPR000994">
    <property type="entry name" value="Pept_M24"/>
</dbReference>
<dbReference type="PRINTS" id="PR00599">
    <property type="entry name" value="MAPEPTIDASE"/>
</dbReference>
<comment type="cofactor">
    <cofactor evidence="6">
        <name>Co(2+)</name>
        <dbReference type="ChEBI" id="CHEBI:48828"/>
    </cofactor>
    <cofactor evidence="6">
        <name>Zn(2+)</name>
        <dbReference type="ChEBI" id="CHEBI:29105"/>
    </cofactor>
    <cofactor evidence="6">
        <name>Mn(2+)</name>
        <dbReference type="ChEBI" id="CHEBI:29035"/>
    </cofactor>
    <cofactor evidence="6">
        <name>Fe(2+)</name>
        <dbReference type="ChEBI" id="CHEBI:29033"/>
    </cofactor>
    <text evidence="6">Binds 2 divalent metal cations per subunit. Has a high-affinity and a low affinity metal-binding site. The true nature of the physiological cofactor is under debate. The enzyme is active with cobalt, zinc, manganese or divalent iron ions. Most likely, methionine aminopeptidases function as mononuclear Fe(2+)-metalloproteases under physiological conditions, and the catalytically relevant metal-binding site has been assigned to the histidine-containing high-affinity site.</text>
</comment>
<dbReference type="NCBIfam" id="TIGR00500">
    <property type="entry name" value="met_pdase_I"/>
    <property type="match status" value="1"/>
</dbReference>
<evidence type="ECO:0000313" key="9">
    <source>
        <dbReference type="EMBL" id="PFG16990.1"/>
    </source>
</evidence>
<evidence type="ECO:0000256" key="7">
    <source>
        <dbReference type="RuleBase" id="RU003653"/>
    </source>
</evidence>
<dbReference type="GO" id="GO:0070006">
    <property type="term" value="F:metalloaminopeptidase activity"/>
    <property type="evidence" value="ECO:0007669"/>
    <property type="project" value="UniProtKB-UniRule"/>
</dbReference>
<feature type="binding site" evidence="6">
    <location>
        <position position="89"/>
    </location>
    <ligand>
        <name>substrate</name>
    </ligand>
</feature>
<dbReference type="InterPro" id="IPR036005">
    <property type="entry name" value="Creatinase/aminopeptidase-like"/>
</dbReference>
<comment type="subunit">
    <text evidence="6">Monomer.</text>
</comment>
<evidence type="ECO:0000256" key="3">
    <source>
        <dbReference type="ARBA" id="ARBA00022670"/>
    </source>
</evidence>
<accession>A0A2A9CTL6</accession>
<sequence length="281" mass="29311">MSRRRPVIELKNDDQLRKMRASGLLVAQILAAVREAARPGVSPIELDRLAAAMIADGGAVSSFLGYGGGYGLPPYPAVTCISVNNVIVHGIPAERPLVDGDLVSVDFGLSIDGWHGDSAITFGVGELSPERAALSEATRNAMWSGIAAARIGGRIGDISAAVERSVRSARTKYGIVGEYTGHGIGSAMHQPPDVPNLGRAGRGEQLVKGMCLAVEPMITLGSPNTAVLDDEWTVVTRDGSVAAHWEHTVALTSRGLWVLTAADGGEAELTARGAKFGPLAD</sequence>
<dbReference type="EMBL" id="PDJC01000001">
    <property type="protein sequence ID" value="PFG16990.1"/>
    <property type="molecule type" value="Genomic_DNA"/>
</dbReference>
<keyword evidence="3 6" id="KW-0645">Protease</keyword>
<dbReference type="Proteomes" id="UP000226079">
    <property type="component" value="Unassembled WGS sequence"/>
</dbReference>
<proteinExistence type="inferred from homology"/>
<comment type="caution">
    <text evidence="9">The sequence shown here is derived from an EMBL/GenBank/DDBJ whole genome shotgun (WGS) entry which is preliminary data.</text>
</comment>
<feature type="binding site" evidence="6">
    <location>
        <position position="215"/>
    </location>
    <ligand>
        <name>a divalent metal cation</name>
        <dbReference type="ChEBI" id="CHEBI:60240"/>
        <label>2</label>
        <note>catalytic</note>
    </ligand>
</feature>
<feature type="binding site" evidence="6">
    <location>
        <position position="189"/>
    </location>
    <ligand>
        <name>substrate</name>
    </ligand>
</feature>
<dbReference type="PANTHER" id="PTHR43330">
    <property type="entry name" value="METHIONINE AMINOPEPTIDASE"/>
    <property type="match status" value="1"/>
</dbReference>
<evidence type="ECO:0000256" key="6">
    <source>
        <dbReference type="HAMAP-Rule" id="MF_01974"/>
    </source>
</evidence>
<evidence type="ECO:0000313" key="10">
    <source>
        <dbReference type="Proteomes" id="UP000226079"/>
    </source>
</evidence>
<dbReference type="InterPro" id="IPR001714">
    <property type="entry name" value="Pept_M24_MAP"/>
</dbReference>
<name>A0A2A9CTL6_9ACTN</name>
<dbReference type="SUPFAM" id="SSF55920">
    <property type="entry name" value="Creatinase/aminopeptidase"/>
    <property type="match status" value="1"/>
</dbReference>
<dbReference type="GO" id="GO:0004239">
    <property type="term" value="F:initiator methionyl aminopeptidase activity"/>
    <property type="evidence" value="ECO:0007669"/>
    <property type="project" value="UniProtKB-UniRule"/>
</dbReference>
<reference evidence="9 10" key="1">
    <citation type="submission" date="2017-10" db="EMBL/GenBank/DDBJ databases">
        <title>Sequencing the genomes of 1000 actinobacteria strains.</title>
        <authorList>
            <person name="Klenk H.-P."/>
        </authorList>
    </citation>
    <scope>NUCLEOTIDE SEQUENCE [LARGE SCALE GENOMIC DNA]</scope>
    <source>
        <strain evidence="9 10">DSM 15597</strain>
    </source>
</reference>
<dbReference type="PANTHER" id="PTHR43330:SF27">
    <property type="entry name" value="METHIONINE AMINOPEPTIDASE"/>
    <property type="match status" value="1"/>
</dbReference>
<gene>
    <name evidence="6" type="primary">map</name>
    <name evidence="9" type="ORF">ATK74_1546</name>
</gene>
<feature type="binding site" evidence="6">
    <location>
        <position position="106"/>
    </location>
    <ligand>
        <name>a divalent metal cation</name>
        <dbReference type="ChEBI" id="CHEBI:60240"/>
        <label>1</label>
    </ligand>
</feature>